<name>A0A7W8TTZ4_9MICC</name>
<comment type="caution">
    <text evidence="1">The sequence shown here is derived from an EMBL/GenBank/DDBJ whole genome shotgun (WGS) entry which is preliminary data.</text>
</comment>
<evidence type="ECO:0000313" key="2">
    <source>
        <dbReference type="Proteomes" id="UP000580797"/>
    </source>
</evidence>
<dbReference type="AlphaFoldDB" id="A0A7W8TTZ4"/>
<dbReference type="EMBL" id="JACHDR010000001">
    <property type="protein sequence ID" value="MBB5512768.1"/>
    <property type="molecule type" value="Genomic_DNA"/>
</dbReference>
<organism evidence="1 2">
    <name type="scientific">Neomicrococcus aestuarii</name>
    <dbReference type="NCBI Taxonomy" id="556325"/>
    <lineage>
        <taxon>Bacteria</taxon>
        <taxon>Bacillati</taxon>
        <taxon>Actinomycetota</taxon>
        <taxon>Actinomycetes</taxon>
        <taxon>Micrococcales</taxon>
        <taxon>Micrococcaceae</taxon>
        <taxon>Neomicrococcus</taxon>
    </lineage>
</organism>
<proteinExistence type="predicted"/>
<reference evidence="1 2" key="1">
    <citation type="submission" date="2020-08" db="EMBL/GenBank/DDBJ databases">
        <title>Sequencing the genomes of 1000 actinobacteria strains.</title>
        <authorList>
            <person name="Klenk H.-P."/>
        </authorList>
    </citation>
    <scope>NUCLEOTIDE SEQUENCE [LARGE SCALE GENOMIC DNA]</scope>
    <source>
        <strain evidence="1 2">DSM 105783</strain>
    </source>
</reference>
<protein>
    <submittedName>
        <fullName evidence="1">Uncharacterized protein</fullName>
    </submittedName>
</protein>
<accession>A0A7W8TTZ4</accession>
<dbReference type="Proteomes" id="UP000580797">
    <property type="component" value="Unassembled WGS sequence"/>
</dbReference>
<dbReference type="RefSeq" id="WP_183664846.1">
    <property type="nucleotide sequence ID" value="NZ_BAAARH010000013.1"/>
</dbReference>
<sequence length="74" mass="8468">MASDMRKCISGSNKEDAENLWEMSPEIPEVSGKQKTHYRNTAFFKVRLLSLSVPQKVRVMIESPSRFPWLGLSP</sequence>
<gene>
    <name evidence="1" type="ORF">HD598_001455</name>
</gene>
<evidence type="ECO:0000313" key="1">
    <source>
        <dbReference type="EMBL" id="MBB5512768.1"/>
    </source>
</evidence>